<dbReference type="GO" id="GO:0048254">
    <property type="term" value="P:snoRNA localization"/>
    <property type="evidence" value="ECO:0007669"/>
    <property type="project" value="TreeGrafter"/>
</dbReference>
<dbReference type="GO" id="GO:0000463">
    <property type="term" value="P:maturation of LSU-rRNA from tricistronic rRNA transcript (SSU-rRNA, 5.8S rRNA, LSU-rRNA)"/>
    <property type="evidence" value="ECO:0007669"/>
    <property type="project" value="TreeGrafter"/>
</dbReference>
<dbReference type="GO" id="GO:0008270">
    <property type="term" value="F:zinc ion binding"/>
    <property type="evidence" value="ECO:0007669"/>
    <property type="project" value="UniProtKB-UniRule"/>
</dbReference>
<evidence type="ECO:0000313" key="7">
    <source>
        <dbReference type="Proteomes" id="UP000292447"/>
    </source>
</evidence>
<proteinExistence type="predicted"/>
<name>A0A4P6XIL1_9ASCO</name>
<evidence type="ECO:0000256" key="4">
    <source>
        <dbReference type="PROSITE-ProRule" id="PRU00453"/>
    </source>
</evidence>
<dbReference type="GO" id="GO:0070761">
    <property type="term" value="C:pre-snoRNP complex"/>
    <property type="evidence" value="ECO:0007669"/>
    <property type="project" value="TreeGrafter"/>
</dbReference>
<dbReference type="SUPFAM" id="SSF144232">
    <property type="entry name" value="HIT/MYND zinc finger-like"/>
    <property type="match status" value="1"/>
</dbReference>
<keyword evidence="1" id="KW-0479">Metal-binding</keyword>
<dbReference type="InterPro" id="IPR007529">
    <property type="entry name" value="Znf_HIT"/>
</dbReference>
<feature type="domain" description="HIT-type" evidence="5">
    <location>
        <begin position="6"/>
        <end position="41"/>
    </location>
</feature>
<dbReference type="GO" id="GO:0000492">
    <property type="term" value="P:box C/D snoRNP assembly"/>
    <property type="evidence" value="ECO:0007669"/>
    <property type="project" value="TreeGrafter"/>
</dbReference>
<protein>
    <submittedName>
        <fullName evidence="6">HIT zinc finger</fullName>
    </submittedName>
</protein>
<dbReference type="GO" id="GO:0005634">
    <property type="term" value="C:nucleus"/>
    <property type="evidence" value="ECO:0007669"/>
    <property type="project" value="TreeGrafter"/>
</dbReference>
<dbReference type="InterPro" id="IPR051639">
    <property type="entry name" value="BCD1"/>
</dbReference>
<evidence type="ECO:0000256" key="1">
    <source>
        <dbReference type="ARBA" id="ARBA00022723"/>
    </source>
</evidence>
<dbReference type="Proteomes" id="UP000292447">
    <property type="component" value="Chromosome I"/>
</dbReference>
<dbReference type="Gene3D" id="1.20.1440.260">
    <property type="match status" value="1"/>
</dbReference>
<dbReference type="PANTHER" id="PTHR13483:SF11">
    <property type="entry name" value="ZINC FINGER HIT DOMAIN-CONTAINING PROTEIN 3"/>
    <property type="match status" value="1"/>
</dbReference>
<sequence length="153" mass="17474">MALGKCGICSENQAKYKCPTCSIEYCSLPCFKSEKHDHNNLNSAYYVEKLPGSAMQMPKPLQPKESPPIFEKIANDPIIGSLLKYKSLQTHLLILLKLLLDSLLTREPIFENRKEIVNMRLCDLRIGGPEENELVEEFVQRVLILHDEARNEC</sequence>
<dbReference type="STRING" id="2163413.A0A4P6XIL1"/>
<keyword evidence="3" id="KW-0862">Zinc</keyword>
<evidence type="ECO:0000313" key="6">
    <source>
        <dbReference type="EMBL" id="QBM86275.1"/>
    </source>
</evidence>
<evidence type="ECO:0000256" key="3">
    <source>
        <dbReference type="ARBA" id="ARBA00022833"/>
    </source>
</evidence>
<dbReference type="PANTHER" id="PTHR13483">
    <property type="entry name" value="BOX C_D SNORNA PROTEIN 1-RELATED"/>
    <property type="match status" value="1"/>
</dbReference>
<evidence type="ECO:0000259" key="5">
    <source>
        <dbReference type="PROSITE" id="PS51083"/>
    </source>
</evidence>
<organism evidence="6 7">
    <name type="scientific">Metschnikowia aff. pulcherrima</name>
    <dbReference type="NCBI Taxonomy" id="2163413"/>
    <lineage>
        <taxon>Eukaryota</taxon>
        <taxon>Fungi</taxon>
        <taxon>Dikarya</taxon>
        <taxon>Ascomycota</taxon>
        <taxon>Saccharomycotina</taxon>
        <taxon>Pichiomycetes</taxon>
        <taxon>Metschnikowiaceae</taxon>
        <taxon>Metschnikowia</taxon>
    </lineage>
</organism>
<dbReference type="AlphaFoldDB" id="A0A4P6XIL1"/>
<dbReference type="CDD" id="cd23024">
    <property type="entry name" value="zf-HIT_ZNHIT2-3"/>
    <property type="match status" value="1"/>
</dbReference>
<gene>
    <name evidence="6" type="primary">MPUL0A09120</name>
    <name evidence="6" type="ORF">METSCH_A09120</name>
</gene>
<dbReference type="Gene3D" id="3.30.60.190">
    <property type="match status" value="1"/>
</dbReference>
<dbReference type="Pfam" id="PF04438">
    <property type="entry name" value="zf-HIT"/>
    <property type="match status" value="1"/>
</dbReference>
<accession>A0A4P6XIL1</accession>
<keyword evidence="7" id="KW-1185">Reference proteome</keyword>
<dbReference type="PROSITE" id="PS51083">
    <property type="entry name" value="ZF_HIT"/>
    <property type="match status" value="1"/>
</dbReference>
<evidence type="ECO:0000256" key="2">
    <source>
        <dbReference type="ARBA" id="ARBA00022771"/>
    </source>
</evidence>
<reference evidence="7" key="1">
    <citation type="submission" date="2019-03" db="EMBL/GenBank/DDBJ databases">
        <title>Snf2 controls pulcherriminic acid biosynthesis and connects pigmentation and antifungal activity of the yeast Metschnikowia pulcherrima.</title>
        <authorList>
            <person name="Gore-Lloyd D."/>
            <person name="Sumann I."/>
            <person name="Brachmann A.O."/>
            <person name="Schneeberger K."/>
            <person name="Ortiz-Merino R.A."/>
            <person name="Moreno-Beltran M."/>
            <person name="Schlaefli M."/>
            <person name="Kirner P."/>
            <person name="Santos Kron A."/>
            <person name="Wolfe K.H."/>
            <person name="Piel J."/>
            <person name="Ahrens C.H."/>
            <person name="Henk D."/>
            <person name="Freimoser F.M."/>
        </authorList>
    </citation>
    <scope>NUCLEOTIDE SEQUENCE [LARGE SCALE GENOMIC DNA]</scope>
    <source>
        <strain evidence="7">APC 1.2</strain>
    </source>
</reference>
<dbReference type="EMBL" id="CP034456">
    <property type="protein sequence ID" value="QBM86275.1"/>
    <property type="molecule type" value="Genomic_DNA"/>
</dbReference>
<keyword evidence="2 4" id="KW-0863">Zinc-finger</keyword>